<proteinExistence type="predicted"/>
<organism evidence="1">
    <name type="scientific">uncultured Vibrionales bacterium HF0010_22E23</name>
    <dbReference type="NCBI Taxonomy" id="710999"/>
    <lineage>
        <taxon>Bacteria</taxon>
        <taxon>Pseudomonadati</taxon>
        <taxon>Pseudomonadota</taxon>
        <taxon>Gammaproteobacteria</taxon>
        <taxon>Vibrionales</taxon>
        <taxon>environmental samples</taxon>
    </lineage>
</organism>
<evidence type="ECO:0000313" key="1">
    <source>
        <dbReference type="EMBL" id="ADI17031.1"/>
    </source>
</evidence>
<protein>
    <submittedName>
        <fullName evidence="1">Uncharacterized protein</fullName>
    </submittedName>
</protein>
<accession>E0XRJ0</accession>
<sequence length="53" mass="6287">MIDKKIYQCLLSDQTKTLRSYRHSQFVLLLLFKSGDKTQQYFIEPLSSGNKKF</sequence>
<dbReference type="EMBL" id="GU474852">
    <property type="protein sequence ID" value="ADI17031.1"/>
    <property type="molecule type" value="Genomic_DNA"/>
</dbReference>
<reference evidence="1" key="1">
    <citation type="journal article" date="2011" name="Environ. Microbiol.">
        <title>Time-series analyses of Monterey Bay coastal microbial picoplankton using a 'genome proxy' microarray.</title>
        <authorList>
            <person name="Rich V.I."/>
            <person name="Pham V.D."/>
            <person name="Eppley J."/>
            <person name="Shi Y."/>
            <person name="DeLong E.F."/>
        </authorList>
    </citation>
    <scope>NUCLEOTIDE SEQUENCE</scope>
</reference>
<dbReference type="AlphaFoldDB" id="E0XRJ0"/>
<name>E0XRJ0_9GAMM</name>